<feature type="chain" id="PRO_5045964622" evidence="1">
    <location>
        <begin position="35"/>
        <end position="101"/>
    </location>
</feature>
<keyword evidence="3" id="KW-1185">Reference proteome</keyword>
<reference evidence="2 3" key="1">
    <citation type="submission" date="2024-06" db="EMBL/GenBank/DDBJ databases">
        <title>The Natural Products Discovery Center: Release of the First 8490 Sequenced Strains for Exploring Actinobacteria Biosynthetic Diversity.</title>
        <authorList>
            <person name="Kalkreuter E."/>
            <person name="Kautsar S.A."/>
            <person name="Yang D."/>
            <person name="Bader C.D."/>
            <person name="Teijaro C.N."/>
            <person name="Fluegel L."/>
            <person name="Davis C.M."/>
            <person name="Simpson J.R."/>
            <person name="Lauterbach L."/>
            <person name="Steele A.D."/>
            <person name="Gui C."/>
            <person name="Meng S."/>
            <person name="Li G."/>
            <person name="Viehrig K."/>
            <person name="Ye F."/>
            <person name="Su P."/>
            <person name="Kiefer A.F."/>
            <person name="Nichols A."/>
            <person name="Cepeda A.J."/>
            <person name="Yan W."/>
            <person name="Fan B."/>
            <person name="Jiang Y."/>
            <person name="Adhikari A."/>
            <person name="Zheng C.-J."/>
            <person name="Schuster L."/>
            <person name="Cowan T.M."/>
            <person name="Smanski M.J."/>
            <person name="Chevrette M.G."/>
            <person name="De Carvalho L.P.S."/>
            <person name="Shen B."/>
        </authorList>
    </citation>
    <scope>NUCLEOTIDE SEQUENCE [LARGE SCALE GENOMIC DNA]</scope>
    <source>
        <strain evidence="2 3">NPDC019708</strain>
    </source>
</reference>
<comment type="caution">
    <text evidence="2">The sequence shown here is derived from an EMBL/GenBank/DDBJ whole genome shotgun (WGS) entry which is preliminary data.</text>
</comment>
<evidence type="ECO:0000256" key="1">
    <source>
        <dbReference type="SAM" id="SignalP"/>
    </source>
</evidence>
<dbReference type="EMBL" id="JBEYBF010000004">
    <property type="protein sequence ID" value="MEU1951886.1"/>
    <property type="molecule type" value="Genomic_DNA"/>
</dbReference>
<organism evidence="2 3">
    <name type="scientific">Nocardia rhamnosiphila</name>
    <dbReference type="NCBI Taxonomy" id="426716"/>
    <lineage>
        <taxon>Bacteria</taxon>
        <taxon>Bacillati</taxon>
        <taxon>Actinomycetota</taxon>
        <taxon>Actinomycetes</taxon>
        <taxon>Mycobacteriales</taxon>
        <taxon>Nocardiaceae</taxon>
        <taxon>Nocardia</taxon>
    </lineage>
</organism>
<feature type="signal peptide" evidence="1">
    <location>
        <begin position="1"/>
        <end position="34"/>
    </location>
</feature>
<gene>
    <name evidence="2" type="ORF">ABZ510_08475</name>
</gene>
<dbReference type="RefSeq" id="WP_030520232.1">
    <property type="nucleotide sequence ID" value="NZ_JBEYBD010000001.1"/>
</dbReference>
<accession>A0ABV2WLY6</accession>
<sequence>MYTIGHHSGGVRRLWAGAALAVILVGGGSAAATAQPVPEDQQSLEAARQALMGATVESVEVDLSSGAPELEVDLRTRDGAGYEVTVDPSTATVLSVEPDDD</sequence>
<dbReference type="Proteomes" id="UP001550628">
    <property type="component" value="Unassembled WGS sequence"/>
</dbReference>
<proteinExistence type="predicted"/>
<keyword evidence="1" id="KW-0732">Signal</keyword>
<dbReference type="Gene3D" id="3.10.450.40">
    <property type="match status" value="1"/>
</dbReference>
<protein>
    <submittedName>
        <fullName evidence="2">PepSY domain-containing protein</fullName>
    </submittedName>
</protein>
<evidence type="ECO:0000313" key="3">
    <source>
        <dbReference type="Proteomes" id="UP001550628"/>
    </source>
</evidence>
<name>A0ABV2WLY6_9NOCA</name>
<evidence type="ECO:0000313" key="2">
    <source>
        <dbReference type="EMBL" id="MEU1951886.1"/>
    </source>
</evidence>